<organism evidence="4 5">
    <name type="scientific">Haliovirga abyssi</name>
    <dbReference type="NCBI Taxonomy" id="2996794"/>
    <lineage>
        <taxon>Bacteria</taxon>
        <taxon>Fusobacteriati</taxon>
        <taxon>Fusobacteriota</taxon>
        <taxon>Fusobacteriia</taxon>
        <taxon>Fusobacteriales</taxon>
        <taxon>Haliovirgaceae</taxon>
        <taxon>Haliovirga</taxon>
    </lineage>
</organism>
<reference evidence="4 5" key="1">
    <citation type="submission" date="2022-11" db="EMBL/GenBank/DDBJ databases">
        <title>Haliovirga abyssi gen. nov., sp. nov., a mesophilic fermentative bacterium isolated from the Iheya North hydrothermal field and the proposal of Haliovirgaceae fam. nov.</title>
        <authorList>
            <person name="Miyazaki U."/>
            <person name="Tame A."/>
            <person name="Miyazaki J."/>
            <person name="Takai K."/>
            <person name="Sawayama S."/>
            <person name="Kitajima M."/>
            <person name="Okamoto A."/>
            <person name="Nakagawa S."/>
        </authorList>
    </citation>
    <scope>NUCLEOTIDE SEQUENCE [LARGE SCALE GENOMIC DNA]</scope>
    <source>
        <strain evidence="4 5">IC12</strain>
        <plasmid evidence="4 5">pHIC</plasmid>
    </source>
</reference>
<gene>
    <name evidence="4" type="ORF">HLVA_21460</name>
</gene>
<dbReference type="CDD" id="cd17546">
    <property type="entry name" value="REC_hyHK_CKI1_RcsC-like"/>
    <property type="match status" value="1"/>
</dbReference>
<dbReference type="GO" id="GO:0000160">
    <property type="term" value="P:phosphorelay signal transduction system"/>
    <property type="evidence" value="ECO:0007669"/>
    <property type="project" value="InterPro"/>
</dbReference>
<dbReference type="AlphaFoldDB" id="A0AAU9DIX8"/>
<accession>A0AAU9DIX8</accession>
<dbReference type="KEGG" id="haby:HLVA_21460"/>
<dbReference type="PANTHER" id="PTHR43719:SF28">
    <property type="entry name" value="PEROXIDE STRESS-ACTIVATED HISTIDINE KINASE MAK1-RELATED"/>
    <property type="match status" value="1"/>
</dbReference>
<keyword evidence="5" id="KW-1185">Reference proteome</keyword>
<dbReference type="InterPro" id="IPR050956">
    <property type="entry name" value="2C_system_His_kinase"/>
</dbReference>
<sequence>MDIQMPVLNGIEATKIIRENKKYNKIIIIGVSAFALEKEINEAIQFGMDDYIVKPFKK</sequence>
<protein>
    <recommendedName>
        <fullName evidence="3">Response regulatory domain-containing protein</fullName>
    </recommendedName>
</protein>
<dbReference type="Gene3D" id="3.40.50.2300">
    <property type="match status" value="1"/>
</dbReference>
<proteinExistence type="predicted"/>
<dbReference type="Proteomes" id="UP001321582">
    <property type="component" value="Plasmid pHIC"/>
</dbReference>
<name>A0AAU9DIX8_9FUSO</name>
<dbReference type="PROSITE" id="PS50110">
    <property type="entry name" value="RESPONSE_REGULATORY"/>
    <property type="match status" value="1"/>
</dbReference>
<evidence type="ECO:0000256" key="1">
    <source>
        <dbReference type="ARBA" id="ARBA00022553"/>
    </source>
</evidence>
<keyword evidence="1 2" id="KW-0597">Phosphoprotein</keyword>
<dbReference type="SUPFAM" id="SSF52172">
    <property type="entry name" value="CheY-like"/>
    <property type="match status" value="1"/>
</dbReference>
<evidence type="ECO:0000313" key="5">
    <source>
        <dbReference type="Proteomes" id="UP001321582"/>
    </source>
</evidence>
<evidence type="ECO:0000256" key="2">
    <source>
        <dbReference type="PROSITE-ProRule" id="PRU00169"/>
    </source>
</evidence>
<dbReference type="EMBL" id="AP027060">
    <property type="protein sequence ID" value="BDU51577.1"/>
    <property type="molecule type" value="Genomic_DNA"/>
</dbReference>
<feature type="domain" description="Response regulatory" evidence="3">
    <location>
        <begin position="1"/>
        <end position="58"/>
    </location>
</feature>
<dbReference type="RefSeq" id="WP_307905655.1">
    <property type="nucleotide sequence ID" value="NZ_AP027060.1"/>
</dbReference>
<dbReference type="InterPro" id="IPR011006">
    <property type="entry name" value="CheY-like_superfamily"/>
</dbReference>
<evidence type="ECO:0000313" key="4">
    <source>
        <dbReference type="EMBL" id="BDU51577.1"/>
    </source>
</evidence>
<dbReference type="PANTHER" id="PTHR43719">
    <property type="entry name" value="TWO-COMPONENT HISTIDINE KINASE"/>
    <property type="match status" value="1"/>
</dbReference>
<dbReference type="InterPro" id="IPR001789">
    <property type="entry name" value="Sig_transdc_resp-reg_receiver"/>
</dbReference>
<feature type="modified residue" description="4-aspartylphosphate" evidence="2">
    <location>
        <position position="2"/>
    </location>
</feature>
<keyword evidence="4" id="KW-0614">Plasmid</keyword>
<geneLocation type="plasmid" evidence="4 5">
    <name>pHIC</name>
</geneLocation>
<dbReference type="Pfam" id="PF00072">
    <property type="entry name" value="Response_reg"/>
    <property type="match status" value="1"/>
</dbReference>
<evidence type="ECO:0000259" key="3">
    <source>
        <dbReference type="PROSITE" id="PS50110"/>
    </source>
</evidence>